<keyword evidence="2" id="KW-1185">Reference proteome</keyword>
<gene>
    <name evidence="1" type="ORF">BD833_10769</name>
</gene>
<dbReference type="Proteomes" id="UP000322499">
    <property type="component" value="Unassembled WGS sequence"/>
</dbReference>
<comment type="caution">
    <text evidence="1">The sequence shown here is derived from an EMBL/GenBank/DDBJ whole genome shotgun (WGS) entry which is preliminary data.</text>
</comment>
<sequence>MHSFVLGLIDQDRYLRQFTTRQIRLSQDRLALRSFVDDGLHLVALIDEFMPVVRVKGAHDLLALVKDTVREVHDGCCS</sequence>
<organism evidence="1 2">
    <name type="scientific">Blastococcus xanthinilyticus</name>
    <dbReference type="NCBI Taxonomy" id="1564164"/>
    <lineage>
        <taxon>Bacteria</taxon>
        <taxon>Bacillati</taxon>
        <taxon>Actinomycetota</taxon>
        <taxon>Actinomycetes</taxon>
        <taxon>Geodermatophilales</taxon>
        <taxon>Geodermatophilaceae</taxon>
        <taxon>Blastococcus</taxon>
    </lineage>
</organism>
<accession>A0A5S5CX82</accession>
<evidence type="ECO:0000313" key="1">
    <source>
        <dbReference type="EMBL" id="TYP87132.1"/>
    </source>
</evidence>
<proteinExistence type="predicted"/>
<dbReference type="AlphaFoldDB" id="A0A5S5CX82"/>
<dbReference type="EMBL" id="VNHW01000007">
    <property type="protein sequence ID" value="TYP87132.1"/>
    <property type="molecule type" value="Genomic_DNA"/>
</dbReference>
<reference evidence="1 2" key="1">
    <citation type="submission" date="2019-07" db="EMBL/GenBank/DDBJ databases">
        <title>Genomic Encyclopedia of Archaeal and Bacterial Type Strains, Phase II (KMG-II): from individual species to whole genera.</title>
        <authorList>
            <person name="Goeker M."/>
        </authorList>
    </citation>
    <scope>NUCLEOTIDE SEQUENCE [LARGE SCALE GENOMIC DNA]</scope>
    <source>
        <strain evidence="1 2">DSM 46842</strain>
    </source>
</reference>
<name>A0A5S5CX82_9ACTN</name>
<evidence type="ECO:0000313" key="2">
    <source>
        <dbReference type="Proteomes" id="UP000322499"/>
    </source>
</evidence>
<protein>
    <submittedName>
        <fullName evidence="1">Uncharacterized protein</fullName>
    </submittedName>
</protein>